<evidence type="ECO:0000313" key="2">
    <source>
        <dbReference type="EMBL" id="GAA5079893.1"/>
    </source>
</evidence>
<evidence type="ECO:0000256" key="1">
    <source>
        <dbReference type="SAM" id="Phobius"/>
    </source>
</evidence>
<dbReference type="Proteomes" id="UP001499910">
    <property type="component" value="Unassembled WGS sequence"/>
</dbReference>
<keyword evidence="1" id="KW-0472">Membrane</keyword>
<protein>
    <submittedName>
        <fullName evidence="2">Uncharacterized protein</fullName>
    </submittedName>
</protein>
<comment type="caution">
    <text evidence="2">The sequence shown here is derived from an EMBL/GenBank/DDBJ whole genome shotgun (WGS) entry which is preliminary data.</text>
</comment>
<keyword evidence="3" id="KW-1185">Reference proteome</keyword>
<evidence type="ECO:0000313" key="3">
    <source>
        <dbReference type="Proteomes" id="UP001499910"/>
    </source>
</evidence>
<proteinExistence type="predicted"/>
<accession>A0ABP9LJK6</accession>
<keyword evidence="1" id="KW-0812">Transmembrane</keyword>
<feature type="transmembrane region" description="Helical" evidence="1">
    <location>
        <begin position="28"/>
        <end position="55"/>
    </location>
</feature>
<dbReference type="RefSeq" id="WP_259553418.1">
    <property type="nucleotide sequence ID" value="NZ_BAABHW010000006.1"/>
</dbReference>
<keyword evidence="1" id="KW-1133">Transmembrane helix</keyword>
<organism evidence="2 3">
    <name type="scientific">[Roseibacterium] beibuensis</name>
    <dbReference type="NCBI Taxonomy" id="1193142"/>
    <lineage>
        <taxon>Bacteria</taxon>
        <taxon>Pseudomonadati</taxon>
        <taxon>Pseudomonadota</taxon>
        <taxon>Alphaproteobacteria</taxon>
        <taxon>Rhodobacterales</taxon>
        <taxon>Roseobacteraceae</taxon>
        <taxon>Roseicyclus</taxon>
    </lineage>
</organism>
<feature type="transmembrane region" description="Helical" evidence="1">
    <location>
        <begin position="61"/>
        <end position="83"/>
    </location>
</feature>
<name>A0ABP9LJK6_9RHOB</name>
<sequence length="89" mass="9221">MSDSQNFAAASPALRQPALRFALEAFKLIIEAMLGSLLGISTAALFGFSALVFFAEISPGVALTAVALAMNAMLFCLVLLGSLSDQQAP</sequence>
<dbReference type="EMBL" id="BAABHW010000006">
    <property type="protein sequence ID" value="GAA5079893.1"/>
    <property type="molecule type" value="Genomic_DNA"/>
</dbReference>
<reference evidence="3" key="1">
    <citation type="journal article" date="2019" name="Int. J. Syst. Evol. Microbiol.">
        <title>The Global Catalogue of Microorganisms (GCM) 10K type strain sequencing project: providing services to taxonomists for standard genome sequencing and annotation.</title>
        <authorList>
            <consortium name="The Broad Institute Genomics Platform"/>
            <consortium name="The Broad Institute Genome Sequencing Center for Infectious Disease"/>
            <person name="Wu L."/>
            <person name="Ma J."/>
        </authorList>
    </citation>
    <scope>NUCLEOTIDE SEQUENCE [LARGE SCALE GENOMIC DNA]</scope>
    <source>
        <strain evidence="3">JCM 18015</strain>
    </source>
</reference>
<gene>
    <name evidence="2" type="ORF">GCM10023209_32630</name>
</gene>